<evidence type="ECO:0000256" key="1">
    <source>
        <dbReference type="ARBA" id="ARBA00004651"/>
    </source>
</evidence>
<organism evidence="11 12">
    <name type="scientific">Mesobacillus zeae</name>
    <dbReference type="NCBI Taxonomy" id="1917180"/>
    <lineage>
        <taxon>Bacteria</taxon>
        <taxon>Bacillati</taxon>
        <taxon>Bacillota</taxon>
        <taxon>Bacilli</taxon>
        <taxon>Bacillales</taxon>
        <taxon>Bacillaceae</taxon>
        <taxon>Mesobacillus</taxon>
    </lineage>
</organism>
<dbReference type="Proteomes" id="UP000265816">
    <property type="component" value="Unassembled WGS sequence"/>
</dbReference>
<dbReference type="GO" id="GO:1903826">
    <property type="term" value="P:L-arginine transmembrane transport"/>
    <property type="evidence" value="ECO:0007669"/>
    <property type="project" value="InterPro"/>
</dbReference>
<keyword evidence="12" id="KW-1185">Reference proteome</keyword>
<dbReference type="Pfam" id="PF13520">
    <property type="entry name" value="AA_permease_2"/>
    <property type="match status" value="1"/>
</dbReference>
<feature type="transmembrane region" description="Helical" evidence="10">
    <location>
        <begin position="7"/>
        <end position="26"/>
    </location>
</feature>
<dbReference type="OrthoDB" id="9762947at2"/>
<feature type="transmembrane region" description="Helical" evidence="10">
    <location>
        <begin position="122"/>
        <end position="143"/>
    </location>
</feature>
<dbReference type="GO" id="GO:0005886">
    <property type="term" value="C:plasma membrane"/>
    <property type="evidence" value="ECO:0007669"/>
    <property type="project" value="UniProtKB-SubCell"/>
</dbReference>
<dbReference type="PANTHER" id="PTHR42770">
    <property type="entry name" value="AMINO ACID TRANSPORTER-RELATED"/>
    <property type="match status" value="1"/>
</dbReference>
<evidence type="ECO:0000256" key="4">
    <source>
        <dbReference type="ARBA" id="ARBA00022475"/>
    </source>
</evidence>
<keyword evidence="3" id="KW-0813">Transport</keyword>
<accession>A0A398B782</accession>
<evidence type="ECO:0000313" key="12">
    <source>
        <dbReference type="Proteomes" id="UP000265816"/>
    </source>
</evidence>
<dbReference type="GO" id="GO:0043858">
    <property type="term" value="F:arginine:ornithine antiporter activity"/>
    <property type="evidence" value="ECO:0007669"/>
    <property type="project" value="UniProtKB-UniRule"/>
</dbReference>
<feature type="transmembrane region" description="Helical" evidence="10">
    <location>
        <begin position="452"/>
        <end position="474"/>
    </location>
</feature>
<dbReference type="GO" id="GO:0006527">
    <property type="term" value="P:L-arginine catabolic process"/>
    <property type="evidence" value="ECO:0007669"/>
    <property type="project" value="UniProtKB-UniRule"/>
</dbReference>
<feature type="transmembrane region" description="Helical" evidence="10">
    <location>
        <begin position="203"/>
        <end position="222"/>
    </location>
</feature>
<dbReference type="InterPro" id="IPR022461">
    <property type="entry name" value="Arg/Orn_antiprt_ArcD"/>
</dbReference>
<dbReference type="RefSeq" id="WP_119112668.1">
    <property type="nucleotide sequence ID" value="NZ_CBCSEO010000002.1"/>
</dbReference>
<dbReference type="NCBIfam" id="TIGR00905">
    <property type="entry name" value="2A0302"/>
    <property type="match status" value="1"/>
</dbReference>
<keyword evidence="8 10" id="KW-0472">Membrane</keyword>
<comment type="subcellular location">
    <subcellularLocation>
        <location evidence="1">Cell membrane</location>
        <topology evidence="1">Multi-pass membrane protein</topology>
    </subcellularLocation>
</comment>
<evidence type="ECO:0000256" key="10">
    <source>
        <dbReference type="SAM" id="Phobius"/>
    </source>
</evidence>
<dbReference type="EMBL" id="QWVT01000015">
    <property type="protein sequence ID" value="RID85815.1"/>
    <property type="molecule type" value="Genomic_DNA"/>
</dbReference>
<keyword evidence="4" id="KW-1003">Cell membrane</keyword>
<feature type="transmembrane region" description="Helical" evidence="10">
    <location>
        <begin position="150"/>
        <end position="175"/>
    </location>
</feature>
<feature type="transmembrane region" description="Helical" evidence="10">
    <location>
        <begin position="358"/>
        <end position="377"/>
    </location>
</feature>
<protein>
    <recommendedName>
        <fullName evidence="9">Arginine-ornithine antiporter</fullName>
    </recommendedName>
</protein>
<feature type="transmembrane region" description="Helical" evidence="10">
    <location>
        <begin position="398"/>
        <end position="413"/>
    </location>
</feature>
<evidence type="ECO:0000256" key="7">
    <source>
        <dbReference type="ARBA" id="ARBA00022989"/>
    </source>
</evidence>
<name>A0A398B782_9BACI</name>
<dbReference type="AlphaFoldDB" id="A0A398B782"/>
<evidence type="ECO:0000256" key="2">
    <source>
        <dbReference type="ARBA" id="ARBA00008220"/>
    </source>
</evidence>
<feature type="transmembrane region" description="Helical" evidence="10">
    <location>
        <begin position="234"/>
        <end position="257"/>
    </location>
</feature>
<dbReference type="InterPro" id="IPR004754">
    <property type="entry name" value="Amino_acid_antiprt"/>
</dbReference>
<reference evidence="11 12" key="1">
    <citation type="submission" date="2018-08" db="EMBL/GenBank/DDBJ databases">
        <title>Bacillus jemisoniae sp. nov., Bacillus chryseoplanitiae sp. nov., Bacillus resnikiae sp. nov., and Bacillus frankliniae sp. nov., isolated from Viking spacecraft and associated surfaces.</title>
        <authorList>
            <person name="Seuylemezian A."/>
            <person name="Vaishampayan P."/>
        </authorList>
    </citation>
    <scope>NUCLEOTIDE SEQUENCE [LARGE SCALE GENOMIC DNA]</scope>
    <source>
        <strain evidence="11 12">JJ-247</strain>
    </source>
</reference>
<keyword evidence="6" id="KW-0029">Amino-acid transport</keyword>
<feature type="transmembrane region" description="Helical" evidence="10">
    <location>
        <begin position="38"/>
        <end position="59"/>
    </location>
</feature>
<comment type="similarity">
    <text evidence="2">Belongs to the amino acid-polyamine-organocation (APC) superfamily. Basic amino acid/polyamine antiporter (APA) (TC 2.A.3.2) family.</text>
</comment>
<gene>
    <name evidence="11" type="primary">arcD</name>
    <name evidence="11" type="ORF">D1970_09800</name>
</gene>
<keyword evidence="7 10" id="KW-1133">Transmembrane helix</keyword>
<feature type="transmembrane region" description="Helical" evidence="10">
    <location>
        <begin position="334"/>
        <end position="352"/>
    </location>
</feature>
<proteinExistence type="inferred from homology"/>
<keyword evidence="5 10" id="KW-0812">Transmembrane</keyword>
<dbReference type="InterPro" id="IPR050367">
    <property type="entry name" value="APC_superfamily"/>
</dbReference>
<comment type="caution">
    <text evidence="11">The sequence shown here is derived from an EMBL/GenBank/DDBJ whole genome shotgun (WGS) entry which is preliminary data.</text>
</comment>
<evidence type="ECO:0000313" key="11">
    <source>
        <dbReference type="EMBL" id="RID85815.1"/>
    </source>
</evidence>
<sequence>MGNQKKLGFFSLIAIVIGSMIGGGAFNLASDMSSGANAGAIIIGWAVTGIGIVALGLSFQNLAVRKPELEGGIYSYAKEGFGSFMGFNSAFGYWLSAWLGNIAYATLMFSAIGYFFKTFDGGQNMASVVGASVMLWLVHALVLRGVHSAALVNLVTTIAKLIPVLLFIIIGIFAFNIDQFTADFWGKGGAAFEWSSVGQQVKSTMLVTLWVFIGVEGAVVLSGRAENKKDVGRATVIGLVGTLFIYVLVSLLSLGIMSNSELAGLENPSMAYVLEHIVGKWGAALINAGLIISLLGAWLGWTLLAAEIPYIAAKDHVFPKWFAKENKNKAPTHSLWLTNSLIQVFLLTFLISDKPYNFAFSLASSAILLPYLFSALFQLKISLTGNGYAVTESRTKDIILGIVSSIYAIWLVYAAGMEYLLLTMVLYAPGIIVYMIAEKEAQKKKYFGKSELAVAFAIFLLAVWAIIELFTGAIEI</sequence>
<evidence type="ECO:0000256" key="6">
    <source>
        <dbReference type="ARBA" id="ARBA00022970"/>
    </source>
</evidence>
<evidence type="ECO:0000256" key="9">
    <source>
        <dbReference type="NCBIfam" id="TIGR03810"/>
    </source>
</evidence>
<feature type="transmembrane region" description="Helical" evidence="10">
    <location>
        <begin position="290"/>
        <end position="313"/>
    </location>
</feature>
<evidence type="ECO:0000256" key="3">
    <source>
        <dbReference type="ARBA" id="ARBA00022448"/>
    </source>
</evidence>
<evidence type="ECO:0000256" key="8">
    <source>
        <dbReference type="ARBA" id="ARBA00023136"/>
    </source>
</evidence>
<dbReference type="PIRSF" id="PIRSF006060">
    <property type="entry name" value="AA_transporter"/>
    <property type="match status" value="1"/>
</dbReference>
<dbReference type="NCBIfam" id="TIGR03810">
    <property type="entry name" value="arg_ornith_anti"/>
    <property type="match status" value="1"/>
</dbReference>
<dbReference type="Gene3D" id="1.20.1740.10">
    <property type="entry name" value="Amino acid/polyamine transporter I"/>
    <property type="match status" value="1"/>
</dbReference>
<dbReference type="InterPro" id="IPR002293">
    <property type="entry name" value="AA/rel_permease1"/>
</dbReference>
<feature type="transmembrane region" description="Helical" evidence="10">
    <location>
        <begin position="419"/>
        <end position="437"/>
    </location>
</feature>
<evidence type="ECO:0000256" key="5">
    <source>
        <dbReference type="ARBA" id="ARBA00022692"/>
    </source>
</evidence>
<feature type="transmembrane region" description="Helical" evidence="10">
    <location>
        <begin position="91"/>
        <end position="116"/>
    </location>
</feature>
<dbReference type="PANTHER" id="PTHR42770:SF4">
    <property type="entry name" value="ARGININE_ORNITHINE ANTIPORTER-RELATED"/>
    <property type="match status" value="1"/>
</dbReference>